<keyword evidence="10" id="KW-1185">Reference proteome</keyword>
<dbReference type="AlphaFoldDB" id="A0AAD7ANL0"/>
<feature type="compositionally biased region" description="Low complexity" evidence="7">
    <location>
        <begin position="67"/>
        <end position="83"/>
    </location>
</feature>
<evidence type="ECO:0000259" key="8">
    <source>
        <dbReference type="Pfam" id="PF04719"/>
    </source>
</evidence>
<comment type="similarity">
    <text evidence="2">Belongs to the TAF11 family.</text>
</comment>
<dbReference type="Pfam" id="PF04719">
    <property type="entry name" value="TAFII28"/>
    <property type="match status" value="1"/>
</dbReference>
<dbReference type="Gene3D" id="1.10.20.10">
    <property type="entry name" value="Histone, subunit A"/>
    <property type="match status" value="1"/>
</dbReference>
<sequence length="328" mass="33880">MSGTSGSSYFLPQSPNTAYSPSTNAASPRPGGRGGGMAGAGAQRSSAQNSPAPGSPQVLPSTYSPISTFSGASTSTFAASSGSVLPPGGITATPRPSTGYTTAYPTAASPYASASSMAATSSHFPTAAQTFNSAYPSYTSSTSSYGSSTPLNTTGLISLSGAPIVPAGAPPRAPNLGLGVGSGAGVDEDGEGDDELFPAMADDDYSAQQSWNTQEKDNLKVLMENFTPAQYERFEAYRRGALGKQGVRKVIQQTLNMQVSLPVAQIVAGFSKVFVGEIVEKARAVQARRGESGPLEPDHLREAYRMYQQETGHVGAARPLKSKKLFVK</sequence>
<gene>
    <name evidence="9" type="ORF">DFH08DRAFT_838500</name>
</gene>
<protein>
    <recommendedName>
        <fullName evidence="6">Transcription initiation factor TFIID subunit 11</fullName>
    </recommendedName>
</protein>
<keyword evidence="3" id="KW-0805">Transcription regulation</keyword>
<evidence type="ECO:0000256" key="4">
    <source>
        <dbReference type="ARBA" id="ARBA00023163"/>
    </source>
</evidence>
<dbReference type="EMBL" id="JARIHO010000003">
    <property type="protein sequence ID" value="KAJ7364166.1"/>
    <property type="molecule type" value="Genomic_DNA"/>
</dbReference>
<dbReference type="GO" id="GO:0051123">
    <property type="term" value="P:RNA polymerase II preinitiation complex assembly"/>
    <property type="evidence" value="ECO:0007669"/>
    <property type="project" value="InterPro"/>
</dbReference>
<dbReference type="CDD" id="cd08048">
    <property type="entry name" value="HFD_TAF11"/>
    <property type="match status" value="1"/>
</dbReference>
<keyword evidence="4" id="KW-0804">Transcription</keyword>
<feature type="compositionally biased region" description="Polar residues" evidence="7">
    <location>
        <begin position="1"/>
        <end position="24"/>
    </location>
</feature>
<evidence type="ECO:0000256" key="7">
    <source>
        <dbReference type="SAM" id="MobiDB-lite"/>
    </source>
</evidence>
<dbReference type="Proteomes" id="UP001218218">
    <property type="component" value="Unassembled WGS sequence"/>
</dbReference>
<evidence type="ECO:0000256" key="5">
    <source>
        <dbReference type="ARBA" id="ARBA00023242"/>
    </source>
</evidence>
<dbReference type="InterPro" id="IPR045127">
    <property type="entry name" value="TAF11-like"/>
</dbReference>
<evidence type="ECO:0000256" key="1">
    <source>
        <dbReference type="ARBA" id="ARBA00004123"/>
    </source>
</evidence>
<dbReference type="PANTHER" id="PTHR13218">
    <property type="entry name" value="TRANSCRIPTION INITIATION FACTOR TFIID SUBUNIT 11-RELATED"/>
    <property type="match status" value="1"/>
</dbReference>
<comment type="subcellular location">
    <subcellularLocation>
        <location evidence="1">Nucleus</location>
    </subcellularLocation>
</comment>
<evidence type="ECO:0000256" key="6">
    <source>
        <dbReference type="ARBA" id="ARBA00072882"/>
    </source>
</evidence>
<dbReference type="SUPFAM" id="SSF47113">
    <property type="entry name" value="Histone-fold"/>
    <property type="match status" value="1"/>
</dbReference>
<dbReference type="GO" id="GO:0016251">
    <property type="term" value="F:RNA polymerase II general transcription initiation factor activity"/>
    <property type="evidence" value="ECO:0007669"/>
    <property type="project" value="TreeGrafter"/>
</dbReference>
<dbReference type="InterPro" id="IPR009072">
    <property type="entry name" value="Histone-fold"/>
</dbReference>
<name>A0AAD7ANL0_9AGAR</name>
<evidence type="ECO:0000313" key="10">
    <source>
        <dbReference type="Proteomes" id="UP001218218"/>
    </source>
</evidence>
<proteinExistence type="inferred from homology"/>
<feature type="domain" description="TAFII28-like protein" evidence="8">
    <location>
        <begin position="221"/>
        <end position="305"/>
    </location>
</feature>
<evidence type="ECO:0000256" key="3">
    <source>
        <dbReference type="ARBA" id="ARBA00023015"/>
    </source>
</evidence>
<feature type="region of interest" description="Disordered" evidence="7">
    <location>
        <begin position="1"/>
        <end position="106"/>
    </location>
</feature>
<organism evidence="9 10">
    <name type="scientific">Mycena albidolilacea</name>
    <dbReference type="NCBI Taxonomy" id="1033008"/>
    <lineage>
        <taxon>Eukaryota</taxon>
        <taxon>Fungi</taxon>
        <taxon>Dikarya</taxon>
        <taxon>Basidiomycota</taxon>
        <taxon>Agaricomycotina</taxon>
        <taxon>Agaricomycetes</taxon>
        <taxon>Agaricomycetidae</taxon>
        <taxon>Agaricales</taxon>
        <taxon>Marasmiineae</taxon>
        <taxon>Mycenaceae</taxon>
        <taxon>Mycena</taxon>
    </lineage>
</organism>
<evidence type="ECO:0000313" key="9">
    <source>
        <dbReference type="EMBL" id="KAJ7364166.1"/>
    </source>
</evidence>
<comment type="caution">
    <text evidence="9">The sequence shown here is derived from an EMBL/GenBank/DDBJ whole genome shotgun (WGS) entry which is preliminary data.</text>
</comment>
<feature type="compositionally biased region" description="Low complexity" evidence="7">
    <location>
        <begin position="96"/>
        <end position="106"/>
    </location>
</feature>
<evidence type="ECO:0000256" key="2">
    <source>
        <dbReference type="ARBA" id="ARBA00009788"/>
    </source>
</evidence>
<keyword evidence="5" id="KW-0539">Nucleus</keyword>
<dbReference type="GO" id="GO:0005669">
    <property type="term" value="C:transcription factor TFIID complex"/>
    <property type="evidence" value="ECO:0007669"/>
    <property type="project" value="InterPro"/>
</dbReference>
<dbReference type="InterPro" id="IPR006809">
    <property type="entry name" value="TAFII28_dom"/>
</dbReference>
<reference evidence="9" key="1">
    <citation type="submission" date="2023-03" db="EMBL/GenBank/DDBJ databases">
        <title>Massive genome expansion in bonnet fungi (Mycena s.s.) driven by repeated elements and novel gene families across ecological guilds.</title>
        <authorList>
            <consortium name="Lawrence Berkeley National Laboratory"/>
            <person name="Harder C.B."/>
            <person name="Miyauchi S."/>
            <person name="Viragh M."/>
            <person name="Kuo A."/>
            <person name="Thoen E."/>
            <person name="Andreopoulos B."/>
            <person name="Lu D."/>
            <person name="Skrede I."/>
            <person name="Drula E."/>
            <person name="Henrissat B."/>
            <person name="Morin E."/>
            <person name="Kohler A."/>
            <person name="Barry K."/>
            <person name="LaButti K."/>
            <person name="Morin E."/>
            <person name="Salamov A."/>
            <person name="Lipzen A."/>
            <person name="Mereny Z."/>
            <person name="Hegedus B."/>
            <person name="Baldrian P."/>
            <person name="Stursova M."/>
            <person name="Weitz H."/>
            <person name="Taylor A."/>
            <person name="Grigoriev I.V."/>
            <person name="Nagy L.G."/>
            <person name="Martin F."/>
            <person name="Kauserud H."/>
        </authorList>
    </citation>
    <scope>NUCLEOTIDE SEQUENCE</scope>
    <source>
        <strain evidence="9">CBHHK002</strain>
    </source>
</reference>
<dbReference type="FunFam" id="1.10.20.10:FF:000061">
    <property type="entry name" value="TFIID subunit"/>
    <property type="match status" value="1"/>
</dbReference>
<dbReference type="PANTHER" id="PTHR13218:SF8">
    <property type="entry name" value="TRANSCRIPTION INITIATION FACTOR TFIID SUBUNIT 11"/>
    <property type="match status" value="1"/>
</dbReference>
<dbReference type="GO" id="GO:0046982">
    <property type="term" value="F:protein heterodimerization activity"/>
    <property type="evidence" value="ECO:0007669"/>
    <property type="project" value="InterPro"/>
</dbReference>
<accession>A0AAD7ANL0</accession>